<feature type="transmembrane region" description="Helical" evidence="6">
    <location>
        <begin position="250"/>
        <end position="278"/>
    </location>
</feature>
<feature type="transmembrane region" description="Helical" evidence="6">
    <location>
        <begin position="339"/>
        <end position="362"/>
    </location>
</feature>
<dbReference type="InterPro" id="IPR026082">
    <property type="entry name" value="ABCA"/>
</dbReference>
<evidence type="ECO:0000256" key="6">
    <source>
        <dbReference type="SAM" id="Phobius"/>
    </source>
</evidence>
<comment type="subcellular location">
    <subcellularLocation>
        <location evidence="1">Membrane</location>
        <topology evidence="1">Multi-pass membrane protein</topology>
    </subcellularLocation>
</comment>
<feature type="transmembrane region" description="Helical" evidence="6">
    <location>
        <begin position="368"/>
        <end position="392"/>
    </location>
</feature>
<keyword evidence="8" id="KW-1185">Reference proteome</keyword>
<feature type="transmembrane region" description="Helical" evidence="6">
    <location>
        <begin position="24"/>
        <end position="43"/>
    </location>
</feature>
<dbReference type="PROSITE" id="PS50893">
    <property type="entry name" value="ABC_TRANSPORTER_2"/>
    <property type="match status" value="1"/>
</dbReference>
<dbReference type="InterPro" id="IPR056264">
    <property type="entry name" value="R2_ABCA1-4-like"/>
</dbReference>
<feature type="transmembrane region" description="Helical" evidence="6">
    <location>
        <begin position="298"/>
        <end position="327"/>
    </location>
</feature>
<dbReference type="Gene3D" id="3.40.50.300">
    <property type="entry name" value="P-loop containing nucleotide triphosphate hydrolases"/>
    <property type="match status" value="2"/>
</dbReference>
<dbReference type="InterPro" id="IPR003439">
    <property type="entry name" value="ABC_transporter-like_ATP-bd"/>
</dbReference>
<dbReference type="CDD" id="cd03263">
    <property type="entry name" value="ABC_subfamily_A"/>
    <property type="match status" value="1"/>
</dbReference>
<feature type="domain" description="ABC transporter" evidence="7">
    <location>
        <begin position="666"/>
        <end position="899"/>
    </location>
</feature>
<dbReference type="GO" id="GO:0016887">
    <property type="term" value="F:ATP hydrolysis activity"/>
    <property type="evidence" value="ECO:0007669"/>
    <property type="project" value="InterPro"/>
</dbReference>
<evidence type="ECO:0000313" key="8">
    <source>
        <dbReference type="Proteomes" id="UP001165780"/>
    </source>
</evidence>
<dbReference type="FunFam" id="3.40.50.300:FF:000327">
    <property type="entry name" value="ATP-binding cassette sub-family A member 3"/>
    <property type="match status" value="1"/>
</dbReference>
<dbReference type="Pfam" id="PF00005">
    <property type="entry name" value="ABC_tran"/>
    <property type="match status" value="2"/>
</dbReference>
<dbReference type="GO" id="GO:0016020">
    <property type="term" value="C:membrane"/>
    <property type="evidence" value="ECO:0007669"/>
    <property type="project" value="UniProtKB-SubCell"/>
</dbReference>
<dbReference type="GO" id="GO:0140359">
    <property type="term" value="F:ABC-type transporter activity"/>
    <property type="evidence" value="ECO:0007669"/>
    <property type="project" value="InterPro"/>
</dbReference>
<keyword evidence="2 6" id="KW-0812">Transmembrane</keyword>
<dbReference type="AlphaFoldDB" id="A0A9W2UVU9"/>
<dbReference type="InterPro" id="IPR027417">
    <property type="entry name" value="P-loop_NTPase"/>
</dbReference>
<dbReference type="Pfam" id="PF23321">
    <property type="entry name" value="R1_ABCA1"/>
    <property type="match status" value="1"/>
</dbReference>
<keyword evidence="3 6" id="KW-1133">Transmembrane helix</keyword>
<dbReference type="PANTHER" id="PTHR19229">
    <property type="entry name" value="ATP-BINDING CASSETTE TRANSPORTER SUBFAMILY A ABCA"/>
    <property type="match status" value="1"/>
</dbReference>
<evidence type="ECO:0000256" key="4">
    <source>
        <dbReference type="ARBA" id="ARBA00023136"/>
    </source>
</evidence>
<feature type="region of interest" description="Disordered" evidence="5">
    <location>
        <begin position="985"/>
        <end position="1017"/>
    </location>
</feature>
<name>A0A9W2UVU9_PANPR</name>
<reference evidence="9" key="1">
    <citation type="submission" date="2025-08" db="UniProtKB">
        <authorList>
            <consortium name="RefSeq"/>
        </authorList>
    </citation>
    <scope>IDENTIFICATION</scope>
    <source>
        <tissue evidence="9">Whole blood</tissue>
    </source>
</reference>
<feature type="transmembrane region" description="Helical" evidence="6">
    <location>
        <begin position="585"/>
        <end position="606"/>
    </location>
</feature>
<dbReference type="Pfam" id="PF12698">
    <property type="entry name" value="ABC2_membrane_3"/>
    <property type="match status" value="1"/>
</dbReference>
<feature type="compositionally biased region" description="Polar residues" evidence="5">
    <location>
        <begin position="1001"/>
        <end position="1017"/>
    </location>
</feature>
<dbReference type="InterPro" id="IPR013525">
    <property type="entry name" value="ABC2_TM"/>
</dbReference>
<evidence type="ECO:0000256" key="1">
    <source>
        <dbReference type="ARBA" id="ARBA00004141"/>
    </source>
</evidence>
<dbReference type="RefSeq" id="XP_053750560.1">
    <property type="nucleotide sequence ID" value="XM_053894585.1"/>
</dbReference>
<evidence type="ECO:0000256" key="5">
    <source>
        <dbReference type="SAM" id="MobiDB-lite"/>
    </source>
</evidence>
<evidence type="ECO:0000313" key="9">
    <source>
        <dbReference type="RefSeq" id="XP_053750560.1"/>
    </source>
</evidence>
<dbReference type="GO" id="GO:0005524">
    <property type="term" value="F:ATP binding"/>
    <property type="evidence" value="ECO:0007669"/>
    <property type="project" value="InterPro"/>
</dbReference>
<accession>A0A9W2UVU9</accession>
<proteinExistence type="predicted"/>
<evidence type="ECO:0000256" key="3">
    <source>
        <dbReference type="ARBA" id="ARBA00022989"/>
    </source>
</evidence>
<gene>
    <name evidence="9" type="primary">LOC109255524</name>
</gene>
<sequence length="1017" mass="117121">MDFSWVYQFMALLWKNFILKRRRLVALFVEFTLTLLFAGTLLLTRKILTIKKYGPFNYSLQPIDKLPAFLGMPMIFPGPWELAFVPSKSVVVKSIVDHVKRDLHYNFTVQGFSSERDFEEYVKQENNSKKVLVAIIFDHEFQNSDDPLPLKVKYYLHFSSFQRNKYVSFVRTEGWETGVLFPTFPSLGPRSERSSHGGSPGYITEGFLAMQHAVDIAIMKYYNHKATQKLFREVTVFVQRFPYPAYSHDYFYTFFGIFIPLVILFIFSMNHLTLIQAIVWEKENRLKEYLLMIGLSNWMLWAAYFFTFLSLYSVIILLMCIIFFAKAKPVPVIQYSDPSLVFVFLLCFAIATMFFSFMVSTFFNKVHFAVSVGGFIYLVTYFPVVTVSINFAEMTFTQKLASCLSSNIAMGLGTKFLVKAEMEKIGIKWSNIFSPPKMENFGFAHILGMFLFDAFLYGLVAWYIEAVFPGEYGVPKPWNFFLLRSYWFGEAPKGKKERRQFYETNESKYFEAEPTNLVAGIQIKHLCKEFRVQNTTKIAVKDLSLNLYMGQITVLLGHNGAGKSTILSILSDTAKNVYSLEEKMIGKYMIVMSITGFICLLLLFFLDTTLWKLRTFLSQYVYFGIYKTFRKEKVSKELSGESDDEDVQNERQRILGQPRELLNSAVLIKELTKIYFKYPVILAVKNISVTIQKGECFGLLGFNGAGKTTTFKILTGEETVTSGDVFLEQFSITKRLQKVKSRVGYCPQSEALLEYMTGREIMIMYARFWGISEPQIQLYVNRWLSSMQLELHADKLIITYSGGTKRRLSTAIALMGNTSVILLDEPSTGMDPGARRLLWDAVTWTRESGKAIIITSHRMEECDAFCTRLAIMVEGKFMCLGSPQHLKSKFGNIYVLKIKVKIDAQEDKLNDLKFFITMTFPGSVLKHENQGILNYYIPSKDNSWGKVFGILEEAKEKFNLEDYSISQITLEQVFLIFANPENTEGDYQEKKKRRRNEVKNDIQSSSSDSCLATWSPP</sequence>
<keyword evidence="4 6" id="KW-0472">Membrane</keyword>
<protein>
    <submittedName>
        <fullName evidence="9">Phospholipid-transporting ATPase ABCA3-like</fullName>
    </submittedName>
</protein>
<dbReference type="SUPFAM" id="SSF52540">
    <property type="entry name" value="P-loop containing nucleoside triphosphate hydrolases"/>
    <property type="match status" value="2"/>
</dbReference>
<evidence type="ECO:0000256" key="2">
    <source>
        <dbReference type="ARBA" id="ARBA00022692"/>
    </source>
</evidence>
<feature type="transmembrane region" description="Helical" evidence="6">
    <location>
        <begin position="441"/>
        <end position="464"/>
    </location>
</feature>
<evidence type="ECO:0000259" key="7">
    <source>
        <dbReference type="PROSITE" id="PS50893"/>
    </source>
</evidence>
<dbReference type="Proteomes" id="UP001165780">
    <property type="component" value="Unplaced"/>
</dbReference>
<organism evidence="8 9">
    <name type="scientific">Panthera pardus</name>
    <name type="common">Leopard</name>
    <name type="synonym">Felis pardus</name>
    <dbReference type="NCBI Taxonomy" id="9691"/>
    <lineage>
        <taxon>Eukaryota</taxon>
        <taxon>Metazoa</taxon>
        <taxon>Chordata</taxon>
        <taxon>Craniata</taxon>
        <taxon>Vertebrata</taxon>
        <taxon>Euteleostomi</taxon>
        <taxon>Mammalia</taxon>
        <taxon>Eutheria</taxon>
        <taxon>Laurasiatheria</taxon>
        <taxon>Carnivora</taxon>
        <taxon>Feliformia</taxon>
        <taxon>Felidae</taxon>
        <taxon>Pantherinae</taxon>
        <taxon>Panthera</taxon>
    </lineage>
</organism>
<dbReference type="GeneID" id="109255524"/>
<dbReference type="GO" id="GO:0005319">
    <property type="term" value="F:lipid transporter activity"/>
    <property type="evidence" value="ECO:0007669"/>
    <property type="project" value="TreeGrafter"/>
</dbReference>
<dbReference type="PANTHER" id="PTHR19229:SF243">
    <property type="entry name" value="ATP-BINDING CASSETTE, SUB-FAMILY A (ABC1), MEMBER 15"/>
    <property type="match status" value="1"/>
</dbReference>